<keyword evidence="3" id="KW-1185">Reference proteome</keyword>
<feature type="region of interest" description="Disordered" evidence="1">
    <location>
        <begin position="19"/>
        <end position="61"/>
    </location>
</feature>
<feature type="compositionally biased region" description="Low complexity" evidence="1">
    <location>
        <begin position="37"/>
        <end position="46"/>
    </location>
</feature>
<name>A0ABQ9UQ00_SAGOE</name>
<organism evidence="2 3">
    <name type="scientific">Saguinus oedipus</name>
    <name type="common">Cotton-top tamarin</name>
    <name type="synonym">Oedipomidas oedipus</name>
    <dbReference type="NCBI Taxonomy" id="9490"/>
    <lineage>
        <taxon>Eukaryota</taxon>
        <taxon>Metazoa</taxon>
        <taxon>Chordata</taxon>
        <taxon>Craniata</taxon>
        <taxon>Vertebrata</taxon>
        <taxon>Euteleostomi</taxon>
        <taxon>Mammalia</taxon>
        <taxon>Eutheria</taxon>
        <taxon>Euarchontoglires</taxon>
        <taxon>Primates</taxon>
        <taxon>Haplorrhini</taxon>
        <taxon>Platyrrhini</taxon>
        <taxon>Cebidae</taxon>
        <taxon>Callitrichinae</taxon>
        <taxon>Saguinus</taxon>
    </lineage>
</organism>
<dbReference type="Proteomes" id="UP001266305">
    <property type="component" value="Unassembled WGS sequence"/>
</dbReference>
<reference evidence="2 3" key="1">
    <citation type="submission" date="2023-05" db="EMBL/GenBank/DDBJ databases">
        <title>B98-5 Cell Line De Novo Hybrid Assembly: An Optical Mapping Approach.</title>
        <authorList>
            <person name="Kananen K."/>
            <person name="Auerbach J.A."/>
            <person name="Kautto E."/>
            <person name="Blachly J.S."/>
        </authorList>
    </citation>
    <scope>NUCLEOTIDE SEQUENCE [LARGE SCALE GENOMIC DNA]</scope>
    <source>
        <strain evidence="2">B95-8</strain>
        <tissue evidence="2">Cell line</tissue>
    </source>
</reference>
<dbReference type="EMBL" id="JASSZA010000011">
    <property type="protein sequence ID" value="KAK2098865.1"/>
    <property type="molecule type" value="Genomic_DNA"/>
</dbReference>
<proteinExistence type="predicted"/>
<accession>A0ABQ9UQ00</accession>
<evidence type="ECO:0000313" key="3">
    <source>
        <dbReference type="Proteomes" id="UP001266305"/>
    </source>
</evidence>
<sequence>MGTWGALEGVLSAFAQKRINSTRSNGLTAKRAHRGPAPRGREGPPASHASTLSLSRQGAARPCALPADLRVSSLGRE</sequence>
<protein>
    <submittedName>
        <fullName evidence="2">Uncharacterized protein</fullName>
    </submittedName>
</protein>
<comment type="caution">
    <text evidence="2">The sequence shown here is derived from an EMBL/GenBank/DDBJ whole genome shotgun (WGS) entry which is preliminary data.</text>
</comment>
<evidence type="ECO:0000256" key="1">
    <source>
        <dbReference type="SAM" id="MobiDB-lite"/>
    </source>
</evidence>
<gene>
    <name evidence="2" type="ORF">P7K49_024316</name>
</gene>
<evidence type="ECO:0000313" key="2">
    <source>
        <dbReference type="EMBL" id="KAK2098865.1"/>
    </source>
</evidence>